<dbReference type="Pfam" id="PF05523">
    <property type="entry name" value="FdtA"/>
    <property type="match status" value="1"/>
</dbReference>
<evidence type="ECO:0000259" key="1">
    <source>
        <dbReference type="Pfam" id="PF05523"/>
    </source>
</evidence>
<reference evidence="2" key="1">
    <citation type="submission" date="2023-06" db="EMBL/GenBank/DDBJ databases">
        <title>Genomic of Agaribacillus aureum.</title>
        <authorList>
            <person name="Wang G."/>
        </authorList>
    </citation>
    <scope>NUCLEOTIDE SEQUENCE</scope>
    <source>
        <strain evidence="2">BMA12</strain>
    </source>
</reference>
<dbReference type="RefSeq" id="WP_346757816.1">
    <property type="nucleotide sequence ID" value="NZ_JAUJEB010000001.1"/>
</dbReference>
<dbReference type="InterPro" id="IPR008894">
    <property type="entry name" value="QdtA_cupin_dom"/>
</dbReference>
<dbReference type="SUPFAM" id="SSF51182">
    <property type="entry name" value="RmlC-like cupins"/>
    <property type="match status" value="1"/>
</dbReference>
<dbReference type="InterPro" id="IPR011051">
    <property type="entry name" value="RmlC_Cupin_sf"/>
</dbReference>
<dbReference type="EMBL" id="JAUJEB010000001">
    <property type="protein sequence ID" value="MDN5212499.1"/>
    <property type="molecule type" value="Genomic_DNA"/>
</dbReference>
<gene>
    <name evidence="2" type="ORF">QQ020_10600</name>
</gene>
<comment type="caution">
    <text evidence="2">The sequence shown here is derived from an EMBL/GenBank/DDBJ whole genome shotgun (WGS) entry which is preliminary data.</text>
</comment>
<name>A0ABT8L407_9BACT</name>
<dbReference type="InterPro" id="IPR014710">
    <property type="entry name" value="RmlC-like_jellyroll"/>
</dbReference>
<evidence type="ECO:0000313" key="3">
    <source>
        <dbReference type="Proteomes" id="UP001172083"/>
    </source>
</evidence>
<evidence type="ECO:0000313" key="2">
    <source>
        <dbReference type="EMBL" id="MDN5212499.1"/>
    </source>
</evidence>
<dbReference type="Gene3D" id="2.60.120.10">
    <property type="entry name" value="Jelly Rolls"/>
    <property type="match status" value="1"/>
</dbReference>
<keyword evidence="3" id="KW-1185">Reference proteome</keyword>
<organism evidence="2 3">
    <name type="scientific">Agaribacillus aureus</name>
    <dbReference type="NCBI Taxonomy" id="3051825"/>
    <lineage>
        <taxon>Bacteria</taxon>
        <taxon>Pseudomonadati</taxon>
        <taxon>Bacteroidota</taxon>
        <taxon>Cytophagia</taxon>
        <taxon>Cytophagales</taxon>
        <taxon>Splendidivirgaceae</taxon>
        <taxon>Agaribacillus</taxon>
    </lineage>
</organism>
<proteinExistence type="predicted"/>
<dbReference type="CDD" id="cd20292">
    <property type="entry name" value="cupin_QdtA-like"/>
    <property type="match status" value="1"/>
</dbReference>
<protein>
    <submittedName>
        <fullName evidence="2">FdtA/QdtA family cupin domain-containing protein</fullName>
    </submittedName>
</protein>
<accession>A0ABT8L407</accession>
<dbReference type="Proteomes" id="UP001172083">
    <property type="component" value="Unassembled WGS sequence"/>
</dbReference>
<sequence>MGKPAIIDLKHLNVNQGNITIAEDCEHLPFKLNRVYWLTDISKGQVRGNNASLVGQRVIACVHGHVTVTLEDVSGNHYRYELSDPHHGLYIPNLHWTKIKFMESSILICLASNRFQESDYIRSYQEFLALPRN</sequence>
<feature type="domain" description="Sugar 3,4-ketoisomerase QdtA cupin" evidence="1">
    <location>
        <begin position="5"/>
        <end position="129"/>
    </location>
</feature>